<name>A0A8S5MES3_9CAUD</name>
<protein>
    <submittedName>
        <fullName evidence="1">Uncharacterized protein</fullName>
    </submittedName>
</protein>
<evidence type="ECO:0000313" key="1">
    <source>
        <dbReference type="EMBL" id="DAD80680.1"/>
    </source>
</evidence>
<sequence length="77" mass="8846">MEGQDVHGGIRPAVYRLTDRVGFDPDHQCCEGCKYCQTDAYNRDRKRCNVTGEIIWAPKRFGLWCPLAKEESDNEPV</sequence>
<reference evidence="1" key="1">
    <citation type="journal article" date="2021" name="Proc. Natl. Acad. Sci. U.S.A.">
        <title>A Catalog of Tens of Thousands of Viruses from Human Metagenomes Reveals Hidden Associations with Chronic Diseases.</title>
        <authorList>
            <person name="Tisza M.J."/>
            <person name="Buck C.B."/>
        </authorList>
    </citation>
    <scope>NUCLEOTIDE SEQUENCE</scope>
    <source>
        <strain evidence="1">CtS1E53</strain>
    </source>
</reference>
<dbReference type="EMBL" id="BK014885">
    <property type="protein sequence ID" value="DAD80680.1"/>
    <property type="molecule type" value="Genomic_DNA"/>
</dbReference>
<proteinExistence type="predicted"/>
<accession>A0A8S5MES3</accession>
<organism evidence="1">
    <name type="scientific">Siphoviridae sp. ctS1E53</name>
    <dbReference type="NCBI Taxonomy" id="2826340"/>
    <lineage>
        <taxon>Viruses</taxon>
        <taxon>Duplodnaviria</taxon>
        <taxon>Heunggongvirae</taxon>
        <taxon>Uroviricota</taxon>
        <taxon>Caudoviricetes</taxon>
    </lineage>
</organism>